<dbReference type="EMBL" id="HE577327">
    <property type="protein sequence ID" value="CCC98463.1"/>
    <property type="molecule type" value="Genomic_DNA"/>
</dbReference>
<name>A0A9P1JRK8_9PROT</name>
<protein>
    <submittedName>
        <fullName evidence="2">Uncharacterized protein</fullName>
    </submittedName>
</protein>
<feature type="compositionally biased region" description="Low complexity" evidence="1">
    <location>
        <begin position="1"/>
        <end position="18"/>
    </location>
</feature>
<feature type="compositionally biased region" description="Basic residues" evidence="1">
    <location>
        <begin position="22"/>
        <end position="31"/>
    </location>
</feature>
<reference evidence="2 3" key="1">
    <citation type="journal article" date="2011" name="PLoS Genet.">
        <title>Azospirillum genomes reveal transition of bacteria from aquatic to terrestrial environments.</title>
        <authorList>
            <person name="Wisniewski-Dye F."/>
            <person name="Borziak K."/>
            <person name="Khalsa-Moyers G."/>
            <person name="Alexandre G."/>
            <person name="Sukharnikov L.O."/>
            <person name="Wuichet K."/>
            <person name="Hurst G.B."/>
            <person name="McDonald W.H."/>
            <person name="Robertson J.S."/>
            <person name="Barbe V."/>
            <person name="Calteau A."/>
            <person name="Rouy Z."/>
            <person name="Mangenot S."/>
            <person name="Prigent-Combaret C."/>
            <person name="Normand P."/>
            <person name="Boyer M."/>
            <person name="Siguier P."/>
            <person name="Dessaux Y."/>
            <person name="Elmerich C."/>
            <person name="Condemine G."/>
            <person name="Krishnen G."/>
            <person name="Kennedy I."/>
            <person name="Paterson A.H."/>
            <person name="Gonzalez V."/>
            <person name="Mavingui P."/>
            <person name="Zhulin I.B."/>
        </authorList>
    </citation>
    <scope>NUCLEOTIDE SEQUENCE [LARGE SCALE GENOMIC DNA]</scope>
    <source>
        <strain evidence="2 3">Sp245</strain>
    </source>
</reference>
<proteinExistence type="predicted"/>
<evidence type="ECO:0000313" key="2">
    <source>
        <dbReference type="EMBL" id="CCC98463.1"/>
    </source>
</evidence>
<dbReference type="Proteomes" id="UP000007319">
    <property type="component" value="Chromosome"/>
</dbReference>
<dbReference type="AlphaFoldDB" id="A0A9P1JRK8"/>
<sequence length="80" mass="8900">MAPIQARRGGSASSAAVSKKGREGKRRRRCARVWGEAWAGDADPRQKPNAHRRKKRSEGMREHSGSCVAGGGNRRWMTRQ</sequence>
<evidence type="ECO:0000256" key="1">
    <source>
        <dbReference type="SAM" id="MobiDB-lite"/>
    </source>
</evidence>
<gene>
    <name evidence="2" type="ORF">AZOBR_140193</name>
</gene>
<feature type="region of interest" description="Disordered" evidence="1">
    <location>
        <begin position="1"/>
        <end position="80"/>
    </location>
</feature>
<accession>A0A9P1JRK8</accession>
<organism evidence="2 3">
    <name type="scientific">Azospirillum baldaniorum</name>
    <dbReference type="NCBI Taxonomy" id="1064539"/>
    <lineage>
        <taxon>Bacteria</taxon>
        <taxon>Pseudomonadati</taxon>
        <taxon>Pseudomonadota</taxon>
        <taxon>Alphaproteobacteria</taxon>
        <taxon>Rhodospirillales</taxon>
        <taxon>Azospirillaceae</taxon>
        <taxon>Azospirillum</taxon>
    </lineage>
</organism>
<dbReference type="KEGG" id="abs:AZOBR_140193"/>
<evidence type="ECO:0000313" key="3">
    <source>
        <dbReference type="Proteomes" id="UP000007319"/>
    </source>
</evidence>
<keyword evidence="3" id="KW-1185">Reference proteome</keyword>